<comment type="pathway">
    <text evidence="3 12">Glycolipid biosynthesis; lipid IV(A) biosynthesis; lipid IV(A) from (3R)-3-hydroxytetradecanoyl-[acyl-carrier-protein] and UDP-N-acetyl-alpha-D-glucosamine: step 2/6.</text>
</comment>
<evidence type="ECO:0000256" key="11">
    <source>
        <dbReference type="ARBA" id="ARBA00024535"/>
    </source>
</evidence>
<evidence type="ECO:0000313" key="14">
    <source>
        <dbReference type="Proteomes" id="UP000664417"/>
    </source>
</evidence>
<dbReference type="RefSeq" id="WP_207861133.1">
    <property type="nucleotide sequence ID" value="NZ_JAFREP010000022.1"/>
</dbReference>
<reference evidence="13" key="1">
    <citation type="submission" date="2021-03" db="EMBL/GenBank/DDBJ databases">
        <authorList>
            <person name="Wang G."/>
        </authorList>
    </citation>
    <scope>NUCLEOTIDE SEQUENCE</scope>
    <source>
        <strain evidence="13">KCTC 12899</strain>
    </source>
</reference>
<evidence type="ECO:0000313" key="13">
    <source>
        <dbReference type="EMBL" id="MBO1321158.1"/>
    </source>
</evidence>
<dbReference type="Pfam" id="PF03331">
    <property type="entry name" value="LpxC"/>
    <property type="match status" value="1"/>
</dbReference>
<dbReference type="InterPro" id="IPR015870">
    <property type="entry name" value="UDP-acyl_N-AcGlcN_deAcase_N"/>
</dbReference>
<sequence length="304" mass="33315">MTFQATIQNEVRTVGVGLHSGNLVTMTLKPAPPNTGIVFVRTDLNGAYVKASIEHIDFSMLQLATTLRSGRALVQTTEHLLSAAMGSAIDNLIVELDGAEVPIMDGSATPFLMLLEEAGRREQAVAAQVLRVTKPFFFEKDGKKVWVTPASDMRVSYEIRFDHPLIQRQRKTLVVNAAAYSGQVAPARTFGFLRDLNYLRGQGLIKGGSVDNAIVLDSDHMLNESLRLKDEFVSHKILDMIGDLAMAGTRLEGHFQGYKAGHEMHALFLQALLENEDCYEMVRGDVAAESPVFATSMVEVPVPA</sequence>
<proteinExistence type="inferred from homology"/>
<dbReference type="UniPathway" id="UPA00359">
    <property type="reaction ID" value="UER00478"/>
</dbReference>
<organism evidence="13 14">
    <name type="scientific">Acanthopleuribacter pedis</name>
    <dbReference type="NCBI Taxonomy" id="442870"/>
    <lineage>
        <taxon>Bacteria</taxon>
        <taxon>Pseudomonadati</taxon>
        <taxon>Acidobacteriota</taxon>
        <taxon>Holophagae</taxon>
        <taxon>Acanthopleuribacterales</taxon>
        <taxon>Acanthopleuribacteraceae</taxon>
        <taxon>Acanthopleuribacter</taxon>
    </lineage>
</organism>
<gene>
    <name evidence="12 13" type="primary">lpxC</name>
    <name evidence="13" type="ORF">J3U88_21945</name>
</gene>
<evidence type="ECO:0000256" key="7">
    <source>
        <dbReference type="ARBA" id="ARBA00022723"/>
    </source>
</evidence>
<dbReference type="Proteomes" id="UP000664417">
    <property type="component" value="Unassembled WGS sequence"/>
</dbReference>
<dbReference type="GO" id="GO:0046872">
    <property type="term" value="F:metal ion binding"/>
    <property type="evidence" value="ECO:0007669"/>
    <property type="project" value="UniProtKB-KW"/>
</dbReference>
<keyword evidence="7 12" id="KW-0479">Metal-binding</keyword>
<evidence type="ECO:0000256" key="6">
    <source>
        <dbReference type="ARBA" id="ARBA00022556"/>
    </source>
</evidence>
<feature type="binding site" evidence="12">
    <location>
        <position position="239"/>
    </location>
    <ligand>
        <name>Zn(2+)</name>
        <dbReference type="ChEBI" id="CHEBI:29105"/>
    </ligand>
</feature>
<dbReference type="EC" id="3.5.1.108" evidence="4 12"/>
<evidence type="ECO:0000256" key="5">
    <source>
        <dbReference type="ARBA" id="ARBA00022516"/>
    </source>
</evidence>
<dbReference type="HAMAP" id="MF_00388">
    <property type="entry name" value="LpxC"/>
    <property type="match status" value="1"/>
</dbReference>
<protein>
    <recommendedName>
        <fullName evidence="4 12">UDP-3-O-acyl-N-acetylglucosamine deacetylase</fullName>
        <shortName evidence="12">UDP-3-O-acyl-GlcNAc deacetylase</shortName>
        <ecNumber evidence="4 12">3.5.1.108</ecNumber>
    </recommendedName>
    <alternativeName>
        <fullName evidence="12">UDP-3-O-[R-3-hydroxymyristoyl]-N-acetylglucosamine deacetylase</fullName>
    </alternativeName>
</protein>
<comment type="function">
    <text evidence="2 12">Catalyzes the hydrolysis of UDP-3-O-myristoyl-N-acetylglucosamine to form UDP-3-O-myristoylglucosamine and acetate, the committed step in lipid A biosynthesis.</text>
</comment>
<dbReference type="PANTHER" id="PTHR33694">
    <property type="entry name" value="UDP-3-O-ACYL-N-ACETYLGLUCOSAMINE DEACETYLASE 1, MITOCHONDRIAL-RELATED"/>
    <property type="match status" value="1"/>
</dbReference>
<dbReference type="InterPro" id="IPR004463">
    <property type="entry name" value="UDP-acyl_GlcNac_deAcase"/>
</dbReference>
<feature type="binding site" evidence="12">
    <location>
        <position position="235"/>
    </location>
    <ligand>
        <name>Zn(2+)</name>
        <dbReference type="ChEBI" id="CHEBI:29105"/>
    </ligand>
</feature>
<evidence type="ECO:0000256" key="2">
    <source>
        <dbReference type="ARBA" id="ARBA00002923"/>
    </source>
</evidence>
<dbReference type="NCBIfam" id="TIGR00325">
    <property type="entry name" value="lpxC"/>
    <property type="match status" value="1"/>
</dbReference>
<dbReference type="PANTHER" id="PTHR33694:SF1">
    <property type="entry name" value="UDP-3-O-ACYL-N-ACETYLGLUCOSAMINE DEACETYLASE 1, MITOCHONDRIAL-RELATED"/>
    <property type="match status" value="1"/>
</dbReference>
<comment type="catalytic activity">
    <reaction evidence="11 12">
        <text>a UDP-3-O-[(3R)-3-hydroxyacyl]-N-acetyl-alpha-D-glucosamine + H2O = a UDP-3-O-[(3R)-3-hydroxyacyl]-alpha-D-glucosamine + acetate</text>
        <dbReference type="Rhea" id="RHEA:67816"/>
        <dbReference type="ChEBI" id="CHEBI:15377"/>
        <dbReference type="ChEBI" id="CHEBI:30089"/>
        <dbReference type="ChEBI" id="CHEBI:137740"/>
        <dbReference type="ChEBI" id="CHEBI:173225"/>
        <dbReference type="EC" id="3.5.1.108"/>
    </reaction>
</comment>
<dbReference type="InterPro" id="IPR020568">
    <property type="entry name" value="Ribosomal_Su5_D2-typ_SF"/>
</dbReference>
<name>A0A8J7QMK8_9BACT</name>
<feature type="active site" description="Proton donor" evidence="12">
    <location>
        <position position="262"/>
    </location>
</feature>
<dbReference type="Gene3D" id="3.30.230.20">
    <property type="entry name" value="lpxc deacetylase, domain 1"/>
    <property type="match status" value="1"/>
</dbReference>
<dbReference type="GO" id="GO:0103117">
    <property type="term" value="F:UDP-3-O-acyl-N-acetylglucosamine deacetylase activity"/>
    <property type="evidence" value="ECO:0007669"/>
    <property type="project" value="UniProtKB-UniRule"/>
</dbReference>
<dbReference type="GO" id="GO:0016020">
    <property type="term" value="C:membrane"/>
    <property type="evidence" value="ECO:0007669"/>
    <property type="project" value="GOC"/>
</dbReference>
<evidence type="ECO:0000256" key="8">
    <source>
        <dbReference type="ARBA" id="ARBA00022801"/>
    </source>
</evidence>
<dbReference type="EMBL" id="JAFREP010000022">
    <property type="protein sequence ID" value="MBO1321158.1"/>
    <property type="molecule type" value="Genomic_DNA"/>
</dbReference>
<feature type="binding site" evidence="12">
    <location>
        <position position="79"/>
    </location>
    <ligand>
        <name>Zn(2+)</name>
        <dbReference type="ChEBI" id="CHEBI:29105"/>
    </ligand>
</feature>
<evidence type="ECO:0000256" key="1">
    <source>
        <dbReference type="ARBA" id="ARBA00001947"/>
    </source>
</evidence>
<dbReference type="Gene3D" id="3.30.1700.10">
    <property type="entry name" value="lpxc deacetylase, domain 2"/>
    <property type="match status" value="1"/>
</dbReference>
<dbReference type="GO" id="GO:0009245">
    <property type="term" value="P:lipid A biosynthetic process"/>
    <property type="evidence" value="ECO:0007669"/>
    <property type="project" value="UniProtKB-UniRule"/>
</dbReference>
<accession>A0A8J7QMK8</accession>
<comment type="similarity">
    <text evidence="12">Belongs to the LpxC family.</text>
</comment>
<comment type="caution">
    <text evidence="13">The sequence shown here is derived from an EMBL/GenBank/DDBJ whole genome shotgun (WGS) entry which is preliminary data.</text>
</comment>
<evidence type="ECO:0000256" key="10">
    <source>
        <dbReference type="ARBA" id="ARBA00023098"/>
    </source>
</evidence>
<evidence type="ECO:0000256" key="3">
    <source>
        <dbReference type="ARBA" id="ARBA00005002"/>
    </source>
</evidence>
<comment type="cofactor">
    <cofactor evidence="1 12">
        <name>Zn(2+)</name>
        <dbReference type="ChEBI" id="CHEBI:29105"/>
    </cofactor>
</comment>
<dbReference type="SUPFAM" id="SSF54211">
    <property type="entry name" value="Ribosomal protein S5 domain 2-like"/>
    <property type="match status" value="2"/>
</dbReference>
<evidence type="ECO:0000256" key="9">
    <source>
        <dbReference type="ARBA" id="ARBA00022833"/>
    </source>
</evidence>
<evidence type="ECO:0000256" key="12">
    <source>
        <dbReference type="HAMAP-Rule" id="MF_00388"/>
    </source>
</evidence>
<keyword evidence="8 12" id="KW-0378">Hydrolase</keyword>
<dbReference type="AlphaFoldDB" id="A0A8J7QMK8"/>
<keyword evidence="9 12" id="KW-0862">Zinc</keyword>
<keyword evidence="6 12" id="KW-0441">Lipid A biosynthesis</keyword>
<keyword evidence="14" id="KW-1185">Reference proteome</keyword>
<keyword evidence="5 12" id="KW-0444">Lipid biosynthesis</keyword>
<dbReference type="InterPro" id="IPR011334">
    <property type="entry name" value="UDP-acyl_GlcNac_deAcase_C"/>
</dbReference>
<keyword evidence="10 12" id="KW-0443">Lipid metabolism</keyword>
<evidence type="ECO:0000256" key="4">
    <source>
        <dbReference type="ARBA" id="ARBA00012745"/>
    </source>
</evidence>